<keyword evidence="1" id="KW-0812">Transmembrane</keyword>
<reference evidence="2" key="1">
    <citation type="journal article" date="2019" name="Environ. Microbiol.">
        <title>Fungal ecological strategies reflected in gene transcription - a case study of two litter decomposers.</title>
        <authorList>
            <person name="Barbi F."/>
            <person name="Kohler A."/>
            <person name="Barry K."/>
            <person name="Baskaran P."/>
            <person name="Daum C."/>
            <person name="Fauchery L."/>
            <person name="Ihrmark K."/>
            <person name="Kuo A."/>
            <person name="LaButti K."/>
            <person name="Lipzen A."/>
            <person name="Morin E."/>
            <person name="Grigoriev I.V."/>
            <person name="Henrissat B."/>
            <person name="Lindahl B."/>
            <person name="Martin F."/>
        </authorList>
    </citation>
    <scope>NUCLEOTIDE SEQUENCE</scope>
    <source>
        <strain evidence="2">JB14</strain>
    </source>
</reference>
<feature type="transmembrane region" description="Helical" evidence="1">
    <location>
        <begin position="36"/>
        <end position="55"/>
    </location>
</feature>
<name>A0A6A4GP52_9AGAR</name>
<evidence type="ECO:0000313" key="3">
    <source>
        <dbReference type="Proteomes" id="UP000799118"/>
    </source>
</evidence>
<keyword evidence="1" id="KW-0472">Membrane</keyword>
<evidence type="ECO:0000256" key="1">
    <source>
        <dbReference type="SAM" id="Phobius"/>
    </source>
</evidence>
<evidence type="ECO:0000313" key="2">
    <source>
        <dbReference type="EMBL" id="KAE9387110.1"/>
    </source>
</evidence>
<keyword evidence="1" id="KW-1133">Transmembrane helix</keyword>
<protein>
    <submittedName>
        <fullName evidence="2">Uncharacterized protein</fullName>
    </submittedName>
</protein>
<keyword evidence="3" id="KW-1185">Reference proteome</keyword>
<accession>A0A6A4GP52</accession>
<sequence>MTVVSMCGTLSPLEVRIKELEEFPVFQFTIHSRLSIMFKISALALSAILFIGVSANPLRRDTCNPNAQGSPVSILKEATGFEWAAPNMFNILGEPYTGSLEFPGWKIPQTGEFPTSYFIEDVATPGMMATINAGELDLNTLNNEIFQPIGPDAGDPLRNFGCSTVGSNEIYTIMT</sequence>
<dbReference type="Proteomes" id="UP000799118">
    <property type="component" value="Unassembled WGS sequence"/>
</dbReference>
<proteinExistence type="predicted"/>
<gene>
    <name evidence="2" type="ORF">BT96DRAFT_1081453</name>
</gene>
<dbReference type="AlphaFoldDB" id="A0A6A4GP52"/>
<organism evidence="2 3">
    <name type="scientific">Gymnopus androsaceus JB14</name>
    <dbReference type="NCBI Taxonomy" id="1447944"/>
    <lineage>
        <taxon>Eukaryota</taxon>
        <taxon>Fungi</taxon>
        <taxon>Dikarya</taxon>
        <taxon>Basidiomycota</taxon>
        <taxon>Agaricomycotina</taxon>
        <taxon>Agaricomycetes</taxon>
        <taxon>Agaricomycetidae</taxon>
        <taxon>Agaricales</taxon>
        <taxon>Marasmiineae</taxon>
        <taxon>Omphalotaceae</taxon>
        <taxon>Gymnopus</taxon>
    </lineage>
</organism>
<dbReference type="EMBL" id="ML769823">
    <property type="protein sequence ID" value="KAE9387110.1"/>
    <property type="molecule type" value="Genomic_DNA"/>
</dbReference>
<dbReference type="OrthoDB" id="2920504at2759"/>